<evidence type="ECO:0000313" key="1">
    <source>
        <dbReference type="EMBL" id="KAI7812785.1"/>
    </source>
</evidence>
<keyword evidence="2" id="KW-1185">Reference proteome</keyword>
<protein>
    <submittedName>
        <fullName evidence="1">Uncharacterized protein</fullName>
    </submittedName>
</protein>
<reference evidence="1" key="1">
    <citation type="submission" date="2021-02" db="EMBL/GenBank/DDBJ databases">
        <title>Comparative genomics reveals that relaxation of natural selection precedes convergent phenotypic evolution of cavefish.</title>
        <authorList>
            <person name="Peng Z."/>
        </authorList>
    </citation>
    <scope>NUCLEOTIDE SEQUENCE</scope>
    <source>
        <tissue evidence="1">Muscle</tissue>
    </source>
</reference>
<dbReference type="EMBL" id="JAFHDT010000002">
    <property type="protein sequence ID" value="KAI7812785.1"/>
    <property type="molecule type" value="Genomic_DNA"/>
</dbReference>
<comment type="caution">
    <text evidence="1">The sequence shown here is derived from an EMBL/GenBank/DDBJ whole genome shotgun (WGS) entry which is preliminary data.</text>
</comment>
<sequence length="131" mass="14204">MEVPGVNVQDWIQCLDVMASVLLDCVGNPEYDDWEVTGEPEFECDGSVFAGGLDGACSPDGIIVGRRSLSLGLSEPLDRTCESNSSKQCFTGFQCKKPRVQVVSQELLRLSRDSAESVFTQPVLMVCVLPA</sequence>
<dbReference type="Proteomes" id="UP001059041">
    <property type="component" value="Linkage Group LG2"/>
</dbReference>
<proteinExistence type="predicted"/>
<gene>
    <name evidence="1" type="ORF">IRJ41_009185</name>
</gene>
<dbReference type="AlphaFoldDB" id="A0A9W8CA97"/>
<accession>A0A9W8CA97</accession>
<organism evidence="1 2">
    <name type="scientific">Triplophysa rosa</name>
    <name type="common">Cave loach</name>
    <dbReference type="NCBI Taxonomy" id="992332"/>
    <lineage>
        <taxon>Eukaryota</taxon>
        <taxon>Metazoa</taxon>
        <taxon>Chordata</taxon>
        <taxon>Craniata</taxon>
        <taxon>Vertebrata</taxon>
        <taxon>Euteleostomi</taxon>
        <taxon>Actinopterygii</taxon>
        <taxon>Neopterygii</taxon>
        <taxon>Teleostei</taxon>
        <taxon>Ostariophysi</taxon>
        <taxon>Cypriniformes</taxon>
        <taxon>Nemacheilidae</taxon>
        <taxon>Triplophysa</taxon>
    </lineage>
</organism>
<name>A0A9W8CA97_TRIRA</name>
<evidence type="ECO:0000313" key="2">
    <source>
        <dbReference type="Proteomes" id="UP001059041"/>
    </source>
</evidence>